<dbReference type="RefSeq" id="WP_173299583.1">
    <property type="nucleotide sequence ID" value="NZ_JABRWQ010000001.1"/>
</dbReference>
<dbReference type="Proteomes" id="UP000805085">
    <property type="component" value="Unassembled WGS sequence"/>
</dbReference>
<evidence type="ECO:0000313" key="2">
    <source>
        <dbReference type="Proteomes" id="UP000805085"/>
    </source>
</evidence>
<protein>
    <submittedName>
        <fullName evidence="1">DUF1311 domain-containing protein</fullName>
    </submittedName>
</protein>
<dbReference type="EMBL" id="JABRWQ010000001">
    <property type="protein sequence ID" value="NRD21921.1"/>
    <property type="molecule type" value="Genomic_DNA"/>
</dbReference>
<organism evidence="1 2">
    <name type="scientific">Winogradskyella litoriviva</name>
    <dbReference type="NCBI Taxonomy" id="1220182"/>
    <lineage>
        <taxon>Bacteria</taxon>
        <taxon>Pseudomonadati</taxon>
        <taxon>Bacteroidota</taxon>
        <taxon>Flavobacteriia</taxon>
        <taxon>Flavobacteriales</taxon>
        <taxon>Flavobacteriaceae</taxon>
        <taxon>Winogradskyella</taxon>
    </lineage>
</organism>
<proteinExistence type="predicted"/>
<keyword evidence="2" id="KW-1185">Reference proteome</keyword>
<comment type="caution">
    <text evidence="1">The sequence shown here is derived from an EMBL/GenBank/DDBJ whole genome shotgun (WGS) entry which is preliminary data.</text>
</comment>
<evidence type="ECO:0000313" key="1">
    <source>
        <dbReference type="EMBL" id="NRD21921.1"/>
    </source>
</evidence>
<reference evidence="1 2" key="1">
    <citation type="journal article" date="2015" name="Int. J. Syst. Evol. Microbiol.">
        <title>Winogradskyella litoriviva sp. nov., isolated from coastal seawater.</title>
        <authorList>
            <person name="Nedashkovskaya O.I."/>
            <person name="Kukhlevskiy A.D."/>
            <person name="Zhukova N.V."/>
            <person name="Kim S.J."/>
            <person name="Rhee S.K."/>
            <person name="Mikhailov V.V."/>
        </authorList>
    </citation>
    <scope>NUCLEOTIDE SEQUENCE [LARGE SCALE GENOMIC DNA]</scope>
    <source>
        <strain evidence="1 2">KMM6491</strain>
    </source>
</reference>
<name>A0ABX2E1S8_9FLAO</name>
<gene>
    <name evidence="1" type="ORF">HNV10_01625</name>
</gene>
<accession>A0ABX2E1S8</accession>
<sequence>MRFRIFYKLLFGSMLFGFSQNTKDVGFIKEQTYLKYSEKVDCNNTSGSNFETRICLNIKLRRVDSIMLSKFDKFVNTVNNDSLKSIFLDYQKNWEAERKSISLLKSDGFKGHVEAIIYMSSMVELTKLRLKAIANILDEED</sequence>
<dbReference type="Gene3D" id="1.20.1270.180">
    <property type="match status" value="1"/>
</dbReference>